<sequence>MIDDGRHREGDDPPRQSPSDAPDKDLLASVGYLVRAVQIRIFEAFFDEFGSDGLSPATQATLSMIRRSPGIRQGVIAATLHILDPNMTKLVAELEARGLIVRESHPDDKRSVSLRLTDNGDAFLASVDQRVLDLDELYTASLSGKERAQLISLLNRMNVNLGEGRKAIVAPEGLNGKRRGRQRRST</sequence>
<keyword evidence="1" id="KW-0805">Transcription regulation</keyword>
<dbReference type="PRINTS" id="PR00598">
    <property type="entry name" value="HTHMARR"/>
</dbReference>
<dbReference type="AlphaFoldDB" id="A0AAP9EA36"/>
<dbReference type="RefSeq" id="WP_099087012.1">
    <property type="nucleotide sequence ID" value="NZ_CP042276.1"/>
</dbReference>
<organism evidence="6 7">
    <name type="scientific">Agrobacterium tumefaciens</name>
    <dbReference type="NCBI Taxonomy" id="358"/>
    <lineage>
        <taxon>Bacteria</taxon>
        <taxon>Pseudomonadati</taxon>
        <taxon>Pseudomonadota</taxon>
        <taxon>Alphaproteobacteria</taxon>
        <taxon>Hyphomicrobiales</taxon>
        <taxon>Rhizobiaceae</taxon>
        <taxon>Rhizobium/Agrobacterium group</taxon>
        <taxon>Agrobacterium</taxon>
        <taxon>Agrobacterium tumefaciens complex</taxon>
    </lineage>
</organism>
<reference evidence="6 7" key="1">
    <citation type="journal article" date="2017" name="Genome Announc.">
        <title>Draft Genome Sequence of Agrobacterium tumefaciens Biovar 1 Strain 186, Isolated from Walnut.</title>
        <authorList>
            <person name="Poret-Peterson A.T."/>
            <person name="Bhatnagar S."/>
            <person name="McClean A.E."/>
            <person name="Kluepfel D.A."/>
        </authorList>
    </citation>
    <scope>NUCLEOTIDE SEQUENCE [LARGE SCALE GENOMIC DNA]</scope>
    <source>
        <strain evidence="6 7">186</strain>
    </source>
</reference>
<dbReference type="InterPro" id="IPR039422">
    <property type="entry name" value="MarR/SlyA-like"/>
</dbReference>
<dbReference type="InterPro" id="IPR036390">
    <property type="entry name" value="WH_DNA-bd_sf"/>
</dbReference>
<evidence type="ECO:0000256" key="3">
    <source>
        <dbReference type="ARBA" id="ARBA00023163"/>
    </source>
</evidence>
<name>A0AAP9EA36_AGRTU</name>
<dbReference type="SUPFAM" id="SSF46785">
    <property type="entry name" value="Winged helix' DNA-binding domain"/>
    <property type="match status" value="1"/>
</dbReference>
<dbReference type="Gene3D" id="1.10.10.10">
    <property type="entry name" value="Winged helix-like DNA-binding domain superfamily/Winged helix DNA-binding domain"/>
    <property type="match status" value="1"/>
</dbReference>
<dbReference type="Proteomes" id="UP000222296">
    <property type="component" value="Plasmid pAt"/>
</dbReference>
<dbReference type="EMBL" id="CP042276">
    <property type="protein sequence ID" value="QDY97661.1"/>
    <property type="molecule type" value="Genomic_DNA"/>
</dbReference>
<evidence type="ECO:0000256" key="4">
    <source>
        <dbReference type="SAM" id="MobiDB-lite"/>
    </source>
</evidence>
<dbReference type="PANTHER" id="PTHR33164:SF43">
    <property type="entry name" value="HTH-TYPE TRANSCRIPTIONAL REPRESSOR YETL"/>
    <property type="match status" value="1"/>
</dbReference>
<dbReference type="SMART" id="SM00347">
    <property type="entry name" value="HTH_MARR"/>
    <property type="match status" value="1"/>
</dbReference>
<dbReference type="PANTHER" id="PTHR33164">
    <property type="entry name" value="TRANSCRIPTIONAL REGULATOR, MARR FAMILY"/>
    <property type="match status" value="1"/>
</dbReference>
<evidence type="ECO:0000313" key="6">
    <source>
        <dbReference type="EMBL" id="QDY97661.1"/>
    </source>
</evidence>
<geneLocation type="plasmid" evidence="7">
    <name>pat</name>
</geneLocation>
<evidence type="ECO:0000313" key="7">
    <source>
        <dbReference type="Proteomes" id="UP000222296"/>
    </source>
</evidence>
<dbReference type="GO" id="GO:0003700">
    <property type="term" value="F:DNA-binding transcription factor activity"/>
    <property type="evidence" value="ECO:0007669"/>
    <property type="project" value="InterPro"/>
</dbReference>
<keyword evidence="3" id="KW-0804">Transcription</keyword>
<feature type="compositionally biased region" description="Basic and acidic residues" evidence="4">
    <location>
        <begin position="1"/>
        <end position="14"/>
    </location>
</feature>
<dbReference type="Pfam" id="PF12802">
    <property type="entry name" value="MarR_2"/>
    <property type="match status" value="1"/>
</dbReference>
<dbReference type="InterPro" id="IPR023187">
    <property type="entry name" value="Tscrpt_reg_MarR-type_CS"/>
</dbReference>
<dbReference type="InterPro" id="IPR036388">
    <property type="entry name" value="WH-like_DNA-bd_sf"/>
</dbReference>
<dbReference type="PROSITE" id="PS50995">
    <property type="entry name" value="HTH_MARR_2"/>
    <property type="match status" value="1"/>
</dbReference>
<feature type="domain" description="HTH marR-type" evidence="5">
    <location>
        <begin position="23"/>
        <end position="159"/>
    </location>
</feature>
<evidence type="ECO:0000256" key="2">
    <source>
        <dbReference type="ARBA" id="ARBA00023125"/>
    </source>
</evidence>
<keyword evidence="6" id="KW-0614">Plasmid</keyword>
<dbReference type="GO" id="GO:0006950">
    <property type="term" value="P:response to stress"/>
    <property type="evidence" value="ECO:0007669"/>
    <property type="project" value="TreeGrafter"/>
</dbReference>
<dbReference type="InterPro" id="IPR000835">
    <property type="entry name" value="HTH_MarR-typ"/>
</dbReference>
<dbReference type="GO" id="GO:0003677">
    <property type="term" value="F:DNA binding"/>
    <property type="evidence" value="ECO:0007669"/>
    <property type="project" value="UniProtKB-KW"/>
</dbReference>
<keyword evidence="2" id="KW-0238">DNA-binding</keyword>
<feature type="region of interest" description="Disordered" evidence="4">
    <location>
        <begin position="1"/>
        <end position="24"/>
    </location>
</feature>
<proteinExistence type="predicted"/>
<evidence type="ECO:0000259" key="5">
    <source>
        <dbReference type="PROSITE" id="PS50995"/>
    </source>
</evidence>
<gene>
    <name evidence="6" type="ORF">CG010_026275</name>
</gene>
<protein>
    <submittedName>
        <fullName evidence="6">MarR family transcriptional regulator</fullName>
    </submittedName>
</protein>
<accession>A0AAP9EA36</accession>
<dbReference type="PROSITE" id="PS01117">
    <property type="entry name" value="HTH_MARR_1"/>
    <property type="match status" value="1"/>
</dbReference>
<evidence type="ECO:0000256" key="1">
    <source>
        <dbReference type="ARBA" id="ARBA00023015"/>
    </source>
</evidence>